<evidence type="ECO:0000313" key="1">
    <source>
        <dbReference type="EMBL" id="ETI25689.1"/>
    </source>
</evidence>
<name>V9DFL9_9EURO</name>
<protein>
    <submittedName>
        <fullName evidence="1">Uncharacterized protein</fullName>
    </submittedName>
</protein>
<dbReference type="GeneID" id="19980956"/>
<dbReference type="RefSeq" id="XP_008725034.1">
    <property type="nucleotide sequence ID" value="XM_008726812.1"/>
</dbReference>
<sequence>MAGPNYSSGPERHPKSPMATTQHLHAMDYLEIVPERVQAVRTLVQLGGGIDELTMPYQRIVLTYFRCYLSLPDSVCGLAGNGLQLSLSPYNVPPVGDARSPQPRIQLLQKSPLNDLRWHIASSRGNGFWSGCGVPA</sequence>
<reference evidence="1 2" key="1">
    <citation type="submission" date="2013-03" db="EMBL/GenBank/DDBJ databases">
        <title>The Genome Sequence of Cladophialophora carrionii CBS 160.54.</title>
        <authorList>
            <consortium name="The Broad Institute Genomics Platform"/>
            <person name="Cuomo C."/>
            <person name="de Hoog S."/>
            <person name="Gorbushina A."/>
            <person name="Walker B."/>
            <person name="Young S.K."/>
            <person name="Zeng Q."/>
            <person name="Gargeya S."/>
            <person name="Fitzgerald M."/>
            <person name="Haas B."/>
            <person name="Abouelleil A."/>
            <person name="Allen A.W."/>
            <person name="Alvarado L."/>
            <person name="Arachchi H.M."/>
            <person name="Berlin A.M."/>
            <person name="Chapman S.B."/>
            <person name="Gainer-Dewar J."/>
            <person name="Goldberg J."/>
            <person name="Griggs A."/>
            <person name="Gujja S."/>
            <person name="Hansen M."/>
            <person name="Howarth C."/>
            <person name="Imamovic A."/>
            <person name="Ireland A."/>
            <person name="Larimer J."/>
            <person name="McCowan C."/>
            <person name="Murphy C."/>
            <person name="Pearson M."/>
            <person name="Poon T.W."/>
            <person name="Priest M."/>
            <person name="Roberts A."/>
            <person name="Saif S."/>
            <person name="Shea T."/>
            <person name="Sisk P."/>
            <person name="Sykes S."/>
            <person name="Wortman J."/>
            <person name="Nusbaum C."/>
            <person name="Birren B."/>
        </authorList>
    </citation>
    <scope>NUCLEOTIDE SEQUENCE [LARGE SCALE GENOMIC DNA]</scope>
    <source>
        <strain evidence="1 2">CBS 160.54</strain>
    </source>
</reference>
<dbReference type="EMBL" id="KB822703">
    <property type="protein sequence ID" value="ETI25689.1"/>
    <property type="molecule type" value="Genomic_DNA"/>
</dbReference>
<dbReference type="AlphaFoldDB" id="V9DFL9"/>
<evidence type="ECO:0000313" key="2">
    <source>
        <dbReference type="Proteomes" id="UP000030678"/>
    </source>
</evidence>
<dbReference type="Proteomes" id="UP000030678">
    <property type="component" value="Unassembled WGS sequence"/>
</dbReference>
<proteinExistence type="predicted"/>
<accession>V9DFL9</accession>
<gene>
    <name evidence="1" type="ORF">G647_02463</name>
</gene>
<dbReference type="VEuPathDB" id="FungiDB:G647_02463"/>
<organism evidence="1 2">
    <name type="scientific">Cladophialophora carrionii CBS 160.54</name>
    <dbReference type="NCBI Taxonomy" id="1279043"/>
    <lineage>
        <taxon>Eukaryota</taxon>
        <taxon>Fungi</taxon>
        <taxon>Dikarya</taxon>
        <taxon>Ascomycota</taxon>
        <taxon>Pezizomycotina</taxon>
        <taxon>Eurotiomycetes</taxon>
        <taxon>Chaetothyriomycetidae</taxon>
        <taxon>Chaetothyriales</taxon>
        <taxon>Herpotrichiellaceae</taxon>
        <taxon>Cladophialophora</taxon>
    </lineage>
</organism>
<dbReference type="HOGENOM" id="CLU_1875211_0_0_1"/>